<dbReference type="PANTHER" id="PTHR21143">
    <property type="entry name" value="INVERTEBRATE GUSTATORY RECEPTOR"/>
    <property type="match status" value="1"/>
</dbReference>
<dbReference type="InterPro" id="IPR013604">
    <property type="entry name" value="7TM_chemorcpt"/>
</dbReference>
<dbReference type="KEGG" id="tca:100271714"/>
<feature type="transmembrane region" description="Helical" evidence="8">
    <location>
        <begin position="1425"/>
        <end position="1447"/>
    </location>
</feature>
<proteinExistence type="predicted"/>
<feature type="transmembrane region" description="Helical" evidence="8">
    <location>
        <begin position="595"/>
        <end position="623"/>
    </location>
</feature>
<reference evidence="9" key="2">
    <citation type="journal article" date="2007" name="PLoS ONE">
        <title>A Family of Chemoreceptors in Tribolium castaneum (Tenebrionidae: Coleoptera).</title>
        <authorList>
            <person name="Abdel-Latief M."/>
        </authorList>
    </citation>
    <scope>NUCLEOTIDE SEQUENCE</scope>
</reference>
<feature type="transmembrane region" description="Helical" evidence="8">
    <location>
        <begin position="715"/>
        <end position="740"/>
    </location>
</feature>
<keyword evidence="5 8" id="KW-0472">Membrane</keyword>
<feature type="transmembrane region" description="Helical" evidence="8">
    <location>
        <begin position="525"/>
        <end position="546"/>
    </location>
</feature>
<keyword evidence="6 9" id="KW-0675">Receptor</keyword>
<dbReference type="GO" id="GO:0050909">
    <property type="term" value="P:sensory perception of taste"/>
    <property type="evidence" value="ECO:0007669"/>
    <property type="project" value="InterPro"/>
</dbReference>
<evidence type="ECO:0000256" key="4">
    <source>
        <dbReference type="ARBA" id="ARBA00022989"/>
    </source>
</evidence>
<feature type="transmembrane region" description="Helical" evidence="8">
    <location>
        <begin position="1157"/>
        <end position="1178"/>
    </location>
</feature>
<feature type="transmembrane region" description="Helical" evidence="8">
    <location>
        <begin position="243"/>
        <end position="264"/>
    </location>
</feature>
<dbReference type="RefSeq" id="NP_001138959.1">
    <property type="nucleotide sequence ID" value="NM_001145487.1"/>
</dbReference>
<name>A2AXA8_TRICA</name>
<organism evidence="9">
    <name type="scientific">Tribolium castaneum</name>
    <name type="common">Red flour beetle</name>
    <dbReference type="NCBI Taxonomy" id="7070"/>
    <lineage>
        <taxon>Eukaryota</taxon>
        <taxon>Metazoa</taxon>
        <taxon>Ecdysozoa</taxon>
        <taxon>Arthropoda</taxon>
        <taxon>Hexapoda</taxon>
        <taxon>Insecta</taxon>
        <taxon>Pterygota</taxon>
        <taxon>Neoptera</taxon>
        <taxon>Endopterygota</taxon>
        <taxon>Coleoptera</taxon>
        <taxon>Polyphaga</taxon>
        <taxon>Cucujiformia</taxon>
        <taxon>Tenebrionidae</taxon>
        <taxon>Tenebrionidae incertae sedis</taxon>
        <taxon>Tribolium</taxon>
    </lineage>
</organism>
<feature type="transmembrane region" description="Helical" evidence="8">
    <location>
        <begin position="1321"/>
        <end position="1346"/>
    </location>
</feature>
<feature type="transmembrane region" description="Helical" evidence="8">
    <location>
        <begin position="405"/>
        <end position="428"/>
    </location>
</feature>
<gene>
    <name evidence="9" type="primary">gr46</name>
</gene>
<keyword evidence="2" id="KW-1003">Cell membrane</keyword>
<feature type="transmembrane region" description="Helical" evidence="8">
    <location>
        <begin position="1216"/>
        <end position="1236"/>
    </location>
</feature>
<evidence type="ECO:0000256" key="5">
    <source>
        <dbReference type="ARBA" id="ARBA00023136"/>
    </source>
</evidence>
<dbReference type="GO" id="GO:0005886">
    <property type="term" value="C:plasma membrane"/>
    <property type="evidence" value="ECO:0007669"/>
    <property type="project" value="UniProtKB-SubCell"/>
</dbReference>
<evidence type="ECO:0000313" key="9">
    <source>
        <dbReference type="EMBL" id="CAL23179.2"/>
    </source>
</evidence>
<reference evidence="9" key="1">
    <citation type="submission" date="2006-07" db="EMBL/GenBank/DDBJ databases">
        <authorList>
            <person name="Abdel-latief M."/>
        </authorList>
    </citation>
    <scope>NUCLEOTIDE SEQUENCE</scope>
</reference>
<feature type="transmembrane region" description="Helical" evidence="8">
    <location>
        <begin position="805"/>
        <end position="828"/>
    </location>
</feature>
<evidence type="ECO:0000256" key="7">
    <source>
        <dbReference type="ARBA" id="ARBA00023224"/>
    </source>
</evidence>
<keyword evidence="3 8" id="KW-0812">Transmembrane</keyword>
<feature type="transmembrane region" description="Helical" evidence="8">
    <location>
        <begin position="43"/>
        <end position="65"/>
    </location>
</feature>
<evidence type="ECO:0000256" key="3">
    <source>
        <dbReference type="ARBA" id="ARBA00022692"/>
    </source>
</evidence>
<feature type="transmembrane region" description="Helical" evidence="8">
    <location>
        <begin position="77"/>
        <end position="98"/>
    </location>
</feature>
<feature type="transmembrane region" description="Helical" evidence="8">
    <location>
        <begin position="905"/>
        <end position="930"/>
    </location>
</feature>
<feature type="transmembrane region" description="Helical" evidence="8">
    <location>
        <begin position="995"/>
        <end position="1020"/>
    </location>
</feature>
<dbReference type="Pfam" id="PF08395">
    <property type="entry name" value="7tm_7"/>
    <property type="match status" value="4"/>
</dbReference>
<evidence type="ECO:0000256" key="2">
    <source>
        <dbReference type="ARBA" id="ARBA00022475"/>
    </source>
</evidence>
<dbReference type="PANTHER" id="PTHR21143:SF133">
    <property type="entry name" value="GUSTATORY AND PHEROMONE RECEPTOR 32A-RELATED"/>
    <property type="match status" value="1"/>
</dbReference>
<feature type="transmembrane region" description="Helical" evidence="8">
    <location>
        <begin position="492"/>
        <end position="513"/>
    </location>
</feature>
<dbReference type="CTD" id="100271714"/>
<feature type="transmembrane region" description="Helical" evidence="8">
    <location>
        <begin position="876"/>
        <end position="899"/>
    </location>
</feature>
<evidence type="ECO:0000256" key="8">
    <source>
        <dbReference type="SAM" id="Phobius"/>
    </source>
</evidence>
<feature type="transmembrane region" description="Helical" evidence="8">
    <location>
        <begin position="1358"/>
        <end position="1380"/>
    </location>
</feature>
<keyword evidence="4 8" id="KW-1133">Transmembrane helix</keyword>
<feature type="transmembrane region" description="Helical" evidence="8">
    <location>
        <begin position="1123"/>
        <end position="1145"/>
    </location>
</feature>
<feature type="transmembrane region" description="Helical" evidence="8">
    <location>
        <begin position="1093"/>
        <end position="1111"/>
    </location>
</feature>
<feature type="transmembrane region" description="Helical" evidence="8">
    <location>
        <begin position="133"/>
        <end position="156"/>
    </location>
</feature>
<feature type="transmembrane region" description="Helical" evidence="8">
    <location>
        <begin position="434"/>
        <end position="456"/>
    </location>
</feature>
<sequence>MEEKLVVEKFLNSLQIYLQHNQIFGFVTFTCTRSNFRSSKLLILYNIILQVLFVSFVSYWLYLVLEADDMLPIYKNTYLIILFADFAYLETTWICTLLKKDKLLELFKRLIHFDTKCQENSTVIDYKRHKKRLLCYLLARYVALALVILFSEILVIVSEQEWSFSTGLLVMIFNSALSYKASEIVVMLRSRFAILNKQIRFLNQYLRLKPEGRISNRRVFISFSKICYLHQHLSKSVKLFNEVFGVSLLVLFGNSFLSIVLALFRTAAELQASQIKWTRIAYMALASVPFIFDSIHLCDVCYSTIGTVSKAGELIHQIQTEDHDIIDEIEMFSLQIANEQVEFNAAGFFPINYTLVFSVLKQYVMQQQVKNFRHSVRSVFFLSEIFGLVNLKYRETYFRLSKTKTFCTLVTALVYCSLAIFVLCELLIEGTTSILINVPSLIIHVSTSAYVATVWINSVINRWKFIEFIRKVLEFDVKCVSNYTKQQSKIHLIVRSVFVTTYLMFDYCTVLRVQRFNNYQSLAHYLRVFFTVFNVVHCYLASELVLMLKNRFVTLNVQLTKLTKNCATKAQSVVLGRICTLHHHLSKLVTRFNEIFGLGLLLMFGVSFLLITQTIFIICVIVQSEQIAWLHLLYIFLVGIMYAADVFYICHVCCSTIHEVSKAGELIHKIETNDHEIIDKIEMFSLQILNERAGFSAAGFFPIDYSLVFSETKLLLFKITSVMIAVSGLVYIATVWICTLMNRCKFSEFMTKLLEFDVKLQSDRLMIDYKTQKTGSKIHLFVKCVFLMGYQIFDWVQKEQSLAHSVGVFLTIFNAAHCYLATELVLMLKNRYIILNGRLIKMETKAQSVALGKICTLHHHLSKLIRLFNEIFGHGLLLMFGISFLLVTQTIFALCVVLQLQENDWLQLGYLIFVSTLYTANVVCICHVCYSTIQEVSKSGELIHKIATNDHEIIDKIEMFSLQILNERAGFTAAGFFPIDYTSAFSSEKIVWLHLVYISFLGIICAADVFYICHVCYATIQEVRAKIYFFYLVKFYKVSKSGELIHKIETNEHEIIDKIEMFSLQILNERAEFNAAGFFPIDYTLVFSKFTSSIRMLLIQGQIFGLITFGCSNRCFFPSKIRICWNVLLNCVYLFLCGFCVYEFASDERIKLVIKAIIIMILSGCIIFTEGIWICSLIHRKKIVKFLDGIMAFDIQLKQVVNYKKKKFQRMVVARYVYYATIFTIITATSSFVTIHNVIGQFLGYFIGLITFVMSQHCVELVSMIKARFVVVNQQIGGIVTYFSTNLPKRETEVRKKSLDFGKLCSLHHHLSKLIKSFNEIYGVPLLLFFGLNFLIITQAMFLVVGQLQASQIHWQKIIIIVMSSVTYGIDTVAVCDACYSTIEEKNLQVNESGKLIHKIDAQDCDFVDEIEMFSMFERFHVNKLHFLLQIIGGVTTYIIILIQLSASLKQ</sequence>
<evidence type="ECO:0000256" key="6">
    <source>
        <dbReference type="ARBA" id="ARBA00023170"/>
    </source>
</evidence>
<dbReference type="GO" id="GO:0007165">
    <property type="term" value="P:signal transduction"/>
    <property type="evidence" value="ECO:0007669"/>
    <property type="project" value="UniProtKB-KW"/>
</dbReference>
<protein>
    <submittedName>
        <fullName evidence="9">Gustatory receptor candidate 46</fullName>
    </submittedName>
</protein>
<feature type="transmembrane region" description="Helical" evidence="8">
    <location>
        <begin position="629"/>
        <end position="650"/>
    </location>
</feature>
<accession>A2AXA8</accession>
<keyword evidence="7" id="KW-0807">Transducer</keyword>
<feature type="transmembrane region" description="Helical" evidence="8">
    <location>
        <begin position="1242"/>
        <end position="1259"/>
    </location>
</feature>
<dbReference type="EMBL" id="AM292367">
    <property type="protein sequence ID" value="CAL23179.2"/>
    <property type="molecule type" value="Genomic_DNA"/>
</dbReference>
<dbReference type="GeneID" id="100271714"/>
<comment type="subcellular location">
    <subcellularLocation>
        <location evidence="1">Cell membrane</location>
        <topology evidence="1">Multi-pass membrane protein</topology>
    </subcellularLocation>
</comment>
<evidence type="ECO:0000256" key="1">
    <source>
        <dbReference type="ARBA" id="ARBA00004651"/>
    </source>
</evidence>